<evidence type="ECO:0000313" key="6">
    <source>
        <dbReference type="EMBL" id="KDR79431.1"/>
    </source>
</evidence>
<evidence type="ECO:0000256" key="2">
    <source>
        <dbReference type="ARBA" id="ARBA00022692"/>
    </source>
</evidence>
<evidence type="ECO:0000256" key="4">
    <source>
        <dbReference type="ARBA" id="ARBA00023136"/>
    </source>
</evidence>
<protein>
    <submittedName>
        <fullName evidence="6">Uncharacterized protein</fullName>
    </submittedName>
</protein>
<dbReference type="OrthoDB" id="6770063at2759"/>
<evidence type="ECO:0000256" key="5">
    <source>
        <dbReference type="SAM" id="Phobius"/>
    </source>
</evidence>
<keyword evidence="7" id="KW-1185">Reference proteome</keyword>
<dbReference type="GO" id="GO:0005886">
    <property type="term" value="C:plasma membrane"/>
    <property type="evidence" value="ECO:0007669"/>
    <property type="project" value="TreeGrafter"/>
</dbReference>
<name>A0A067T8J9_GALM3</name>
<dbReference type="AlphaFoldDB" id="A0A067T8J9"/>
<dbReference type="EMBL" id="KL142373">
    <property type="protein sequence ID" value="KDR79431.1"/>
    <property type="molecule type" value="Genomic_DNA"/>
</dbReference>
<keyword evidence="4 5" id="KW-0472">Membrane</keyword>
<dbReference type="GO" id="GO:0022857">
    <property type="term" value="F:transmembrane transporter activity"/>
    <property type="evidence" value="ECO:0007669"/>
    <property type="project" value="TreeGrafter"/>
</dbReference>
<dbReference type="PANTHER" id="PTHR23502:SF60">
    <property type="entry name" value="MAJOR FACILITATOR SUPERFAMILY (MFS) PROFILE DOMAIN-CONTAINING PROTEIN-RELATED"/>
    <property type="match status" value="1"/>
</dbReference>
<keyword evidence="3 5" id="KW-1133">Transmembrane helix</keyword>
<feature type="transmembrane region" description="Helical" evidence="5">
    <location>
        <begin position="51"/>
        <end position="72"/>
    </location>
</feature>
<dbReference type="PANTHER" id="PTHR23502">
    <property type="entry name" value="MAJOR FACILITATOR SUPERFAMILY"/>
    <property type="match status" value="1"/>
</dbReference>
<reference evidence="7" key="1">
    <citation type="journal article" date="2014" name="Proc. Natl. Acad. Sci. U.S.A.">
        <title>Extensive sampling of basidiomycete genomes demonstrates inadequacy of the white-rot/brown-rot paradigm for wood decay fungi.</title>
        <authorList>
            <person name="Riley R."/>
            <person name="Salamov A.A."/>
            <person name="Brown D.W."/>
            <person name="Nagy L.G."/>
            <person name="Floudas D."/>
            <person name="Held B.W."/>
            <person name="Levasseur A."/>
            <person name="Lombard V."/>
            <person name="Morin E."/>
            <person name="Otillar R."/>
            <person name="Lindquist E.A."/>
            <person name="Sun H."/>
            <person name="LaButti K.M."/>
            <person name="Schmutz J."/>
            <person name="Jabbour D."/>
            <person name="Luo H."/>
            <person name="Baker S.E."/>
            <person name="Pisabarro A.G."/>
            <person name="Walton J.D."/>
            <person name="Blanchette R.A."/>
            <person name="Henrissat B."/>
            <person name="Martin F."/>
            <person name="Cullen D."/>
            <person name="Hibbett D.S."/>
            <person name="Grigoriev I.V."/>
        </authorList>
    </citation>
    <scope>NUCLEOTIDE SEQUENCE [LARGE SCALE GENOMIC DNA]</scope>
    <source>
        <strain evidence="7">CBS 339.88</strain>
    </source>
</reference>
<dbReference type="Proteomes" id="UP000027222">
    <property type="component" value="Unassembled WGS sequence"/>
</dbReference>
<dbReference type="SUPFAM" id="SSF103473">
    <property type="entry name" value="MFS general substrate transporter"/>
    <property type="match status" value="1"/>
</dbReference>
<dbReference type="HOGENOM" id="CLU_1849877_0_0_1"/>
<evidence type="ECO:0000256" key="1">
    <source>
        <dbReference type="ARBA" id="ARBA00004141"/>
    </source>
</evidence>
<proteinExistence type="predicted"/>
<dbReference type="STRING" id="685588.A0A067T8J9"/>
<accession>A0A067T8J9</accession>
<feature type="non-terminal residue" evidence="6">
    <location>
        <position position="1"/>
    </location>
</feature>
<evidence type="ECO:0000256" key="3">
    <source>
        <dbReference type="ARBA" id="ARBA00022989"/>
    </source>
</evidence>
<keyword evidence="2 5" id="KW-0812">Transmembrane</keyword>
<dbReference type="InterPro" id="IPR036259">
    <property type="entry name" value="MFS_trans_sf"/>
</dbReference>
<feature type="transmembrane region" description="Helical" evidence="5">
    <location>
        <begin position="14"/>
        <end position="39"/>
    </location>
</feature>
<comment type="subcellular location">
    <subcellularLocation>
        <location evidence="1">Membrane</location>
        <topology evidence="1">Multi-pass membrane protein</topology>
    </subcellularLocation>
</comment>
<organism evidence="6 7">
    <name type="scientific">Galerina marginata (strain CBS 339.88)</name>
    <dbReference type="NCBI Taxonomy" id="685588"/>
    <lineage>
        <taxon>Eukaryota</taxon>
        <taxon>Fungi</taxon>
        <taxon>Dikarya</taxon>
        <taxon>Basidiomycota</taxon>
        <taxon>Agaricomycotina</taxon>
        <taxon>Agaricomycetes</taxon>
        <taxon>Agaricomycetidae</taxon>
        <taxon>Agaricales</taxon>
        <taxon>Agaricineae</taxon>
        <taxon>Strophariaceae</taxon>
        <taxon>Galerina</taxon>
    </lineage>
</organism>
<gene>
    <name evidence="6" type="ORF">GALMADRAFT_63507</name>
</gene>
<evidence type="ECO:0000313" key="7">
    <source>
        <dbReference type="Proteomes" id="UP000027222"/>
    </source>
</evidence>
<sequence length="139" mass="16111">IYMAFIYGIFYREFYPFVFTSYEFANSVLVFLTTMPLIFSHVYHEGPGIGGLHYIALGIGLTLSSQFHARFMDKVYYLRLKKRNGGVGEPEFRIPTMIPGTFWLPIRLLLSGWTARNNLHWIVTDIVCRSPSTLHGRRI</sequence>